<dbReference type="Proteomes" id="UP000299102">
    <property type="component" value="Unassembled WGS sequence"/>
</dbReference>
<keyword evidence="2" id="KW-1185">Reference proteome</keyword>
<dbReference type="AlphaFoldDB" id="A0A4C1Z9K5"/>
<gene>
    <name evidence="1" type="ORF">EVAR_64945_1</name>
</gene>
<evidence type="ECO:0000313" key="2">
    <source>
        <dbReference type="Proteomes" id="UP000299102"/>
    </source>
</evidence>
<accession>A0A4C1Z9K5</accession>
<evidence type="ECO:0000313" key="1">
    <source>
        <dbReference type="EMBL" id="GBP85276.1"/>
    </source>
</evidence>
<name>A0A4C1Z9K5_EUMVA</name>
<protein>
    <submittedName>
        <fullName evidence="1">Uncharacterized protein</fullName>
    </submittedName>
</protein>
<reference evidence="1 2" key="1">
    <citation type="journal article" date="2019" name="Commun. Biol.">
        <title>The bagworm genome reveals a unique fibroin gene that provides high tensile strength.</title>
        <authorList>
            <person name="Kono N."/>
            <person name="Nakamura H."/>
            <person name="Ohtoshi R."/>
            <person name="Tomita M."/>
            <person name="Numata K."/>
            <person name="Arakawa K."/>
        </authorList>
    </citation>
    <scope>NUCLEOTIDE SEQUENCE [LARGE SCALE GENOMIC DNA]</scope>
</reference>
<comment type="caution">
    <text evidence="1">The sequence shown here is derived from an EMBL/GenBank/DDBJ whole genome shotgun (WGS) entry which is preliminary data.</text>
</comment>
<sequence>MFRNSRRDAAAAARAAELIGHGALFCFSRYFPLGFRFCRPPQPDRKKYERIDYCTGLGGNMRGGFVSKRRLTKEKKKERKKCHINIPPHGRLSVSCRGRPRVARVCRHMRRGGFELFLLS</sequence>
<dbReference type="EMBL" id="BGZK01001726">
    <property type="protein sequence ID" value="GBP85276.1"/>
    <property type="molecule type" value="Genomic_DNA"/>
</dbReference>
<proteinExistence type="predicted"/>
<organism evidence="1 2">
    <name type="scientific">Eumeta variegata</name>
    <name type="common">Bagworm moth</name>
    <name type="synonym">Eumeta japonica</name>
    <dbReference type="NCBI Taxonomy" id="151549"/>
    <lineage>
        <taxon>Eukaryota</taxon>
        <taxon>Metazoa</taxon>
        <taxon>Ecdysozoa</taxon>
        <taxon>Arthropoda</taxon>
        <taxon>Hexapoda</taxon>
        <taxon>Insecta</taxon>
        <taxon>Pterygota</taxon>
        <taxon>Neoptera</taxon>
        <taxon>Endopterygota</taxon>
        <taxon>Lepidoptera</taxon>
        <taxon>Glossata</taxon>
        <taxon>Ditrysia</taxon>
        <taxon>Tineoidea</taxon>
        <taxon>Psychidae</taxon>
        <taxon>Oiketicinae</taxon>
        <taxon>Eumeta</taxon>
    </lineage>
</organism>